<gene>
    <name evidence="14" type="ORF">I6E12_04040</name>
</gene>
<comment type="caution">
    <text evidence="14">The sequence shown here is derived from an EMBL/GenBank/DDBJ whole genome shotgun (WGS) entry which is preliminary data.</text>
</comment>
<dbReference type="PANTHER" id="PTHR47755:SF1">
    <property type="entry name" value="CELL DIVISION PROTEIN FTSX"/>
    <property type="match status" value="1"/>
</dbReference>
<sequence>MAKKRKAISCRRGMQGVTLCISTAMVLILLGMVVFSVLLARNLSNHMKENLTMSVMLKDYVTVNQGHLLCRDLYHKPWSHHIDYISKEQAQREQIKELGSDPSEFLGFNPFPATLEIWLNANYANRDSLRIISKELRKDARISDVAYMEDLVDQVNYNLSRISIILLVLAILLTCVSFSLISNTVRLSVYARRFLIHTMKLVGASWGFIRRPFLYHAMGVGIIAALIAIAVLGGCFYGLYVMQPGILTVITWVELTITGVAVFLFGLLITALCAWLAVNRFLRMTAGELYKI</sequence>
<dbReference type="PIRSF" id="PIRSF003097">
    <property type="entry name" value="FtsX"/>
    <property type="match status" value="1"/>
</dbReference>
<evidence type="ECO:0000256" key="11">
    <source>
        <dbReference type="SAM" id="Phobius"/>
    </source>
</evidence>
<reference evidence="14 15" key="1">
    <citation type="submission" date="2020-12" db="EMBL/GenBank/DDBJ databases">
        <title>Whole genome sequences of gut porcine anaerobes.</title>
        <authorList>
            <person name="Kubasova T."/>
            <person name="Jahodarova E."/>
            <person name="Rychlik I."/>
        </authorList>
    </citation>
    <scope>NUCLEOTIDE SEQUENCE [LARGE SCALE GENOMIC DNA]</scope>
    <source>
        <strain evidence="14 15">An925</strain>
    </source>
</reference>
<organism evidence="14 15">
    <name type="scientific">Xylanibacter brevis</name>
    <dbReference type="NCBI Taxonomy" id="83231"/>
    <lineage>
        <taxon>Bacteria</taxon>
        <taxon>Pseudomonadati</taxon>
        <taxon>Bacteroidota</taxon>
        <taxon>Bacteroidia</taxon>
        <taxon>Bacteroidales</taxon>
        <taxon>Prevotellaceae</taxon>
        <taxon>Xylanibacter</taxon>
    </lineage>
</organism>
<feature type="transmembrane region" description="Helical" evidence="11">
    <location>
        <begin position="252"/>
        <end position="278"/>
    </location>
</feature>
<comment type="similarity">
    <text evidence="2 10">Belongs to the ABC-4 integral membrane protein family. FtsX subfamily.</text>
</comment>
<proteinExistence type="inferred from homology"/>
<dbReference type="Pfam" id="PF02687">
    <property type="entry name" value="FtsX"/>
    <property type="match status" value="1"/>
</dbReference>
<evidence type="ECO:0000256" key="7">
    <source>
        <dbReference type="ARBA" id="ARBA00022989"/>
    </source>
</evidence>
<evidence type="ECO:0000259" key="13">
    <source>
        <dbReference type="Pfam" id="PF18075"/>
    </source>
</evidence>
<dbReference type="InterPro" id="IPR004513">
    <property type="entry name" value="FtsX"/>
</dbReference>
<evidence type="ECO:0000256" key="3">
    <source>
        <dbReference type="ARBA" id="ARBA00021907"/>
    </source>
</evidence>
<dbReference type="InterPro" id="IPR040690">
    <property type="entry name" value="FtsX_ECD"/>
</dbReference>
<evidence type="ECO:0000256" key="5">
    <source>
        <dbReference type="ARBA" id="ARBA00022618"/>
    </source>
</evidence>
<keyword evidence="15" id="KW-1185">Reference proteome</keyword>
<evidence type="ECO:0000259" key="12">
    <source>
        <dbReference type="Pfam" id="PF02687"/>
    </source>
</evidence>
<dbReference type="Gene3D" id="3.30.70.3040">
    <property type="match status" value="1"/>
</dbReference>
<evidence type="ECO:0000256" key="6">
    <source>
        <dbReference type="ARBA" id="ARBA00022692"/>
    </source>
</evidence>
<feature type="transmembrane region" description="Helical" evidence="11">
    <location>
        <begin position="213"/>
        <end position="240"/>
    </location>
</feature>
<evidence type="ECO:0000256" key="4">
    <source>
        <dbReference type="ARBA" id="ARBA00022475"/>
    </source>
</evidence>
<keyword evidence="9 10" id="KW-0131">Cell cycle</keyword>
<dbReference type="PANTHER" id="PTHR47755">
    <property type="entry name" value="CELL DIVISION PROTEIN FTSX"/>
    <property type="match status" value="1"/>
</dbReference>
<feature type="transmembrane region" description="Helical" evidence="11">
    <location>
        <begin position="16"/>
        <end position="40"/>
    </location>
</feature>
<feature type="domain" description="FtsX extracellular" evidence="13">
    <location>
        <begin position="52"/>
        <end position="145"/>
    </location>
</feature>
<keyword evidence="4 10" id="KW-1003">Cell membrane</keyword>
<comment type="subcellular location">
    <subcellularLocation>
        <location evidence="1">Cell membrane</location>
        <topology evidence="1">Multi-pass membrane protein</topology>
    </subcellularLocation>
</comment>
<keyword evidence="7 11" id="KW-1133">Transmembrane helix</keyword>
<evidence type="ECO:0000256" key="8">
    <source>
        <dbReference type="ARBA" id="ARBA00023136"/>
    </source>
</evidence>
<keyword evidence="5 10" id="KW-0132">Cell division</keyword>
<name>A0ABS9CG30_9BACT</name>
<protein>
    <recommendedName>
        <fullName evidence="3 10">Cell division protein FtsX</fullName>
    </recommendedName>
</protein>
<evidence type="ECO:0000313" key="14">
    <source>
        <dbReference type="EMBL" id="MCF2563282.1"/>
    </source>
</evidence>
<dbReference type="InterPro" id="IPR003838">
    <property type="entry name" value="ABC3_permease_C"/>
</dbReference>
<evidence type="ECO:0000256" key="2">
    <source>
        <dbReference type="ARBA" id="ARBA00007379"/>
    </source>
</evidence>
<dbReference type="Pfam" id="PF18075">
    <property type="entry name" value="FtsX_ECD"/>
    <property type="match status" value="1"/>
</dbReference>
<feature type="transmembrane region" description="Helical" evidence="11">
    <location>
        <begin position="162"/>
        <end position="185"/>
    </location>
</feature>
<accession>A0ABS9CG30</accession>
<dbReference type="Proteomes" id="UP001200470">
    <property type="component" value="Unassembled WGS sequence"/>
</dbReference>
<evidence type="ECO:0000256" key="9">
    <source>
        <dbReference type="ARBA" id="ARBA00023306"/>
    </source>
</evidence>
<keyword evidence="6 11" id="KW-0812">Transmembrane</keyword>
<evidence type="ECO:0000256" key="1">
    <source>
        <dbReference type="ARBA" id="ARBA00004651"/>
    </source>
</evidence>
<evidence type="ECO:0000313" key="15">
    <source>
        <dbReference type="Proteomes" id="UP001200470"/>
    </source>
</evidence>
<dbReference type="EMBL" id="JADYTN010000006">
    <property type="protein sequence ID" value="MCF2563282.1"/>
    <property type="molecule type" value="Genomic_DNA"/>
</dbReference>
<feature type="domain" description="ABC3 transporter permease C-terminal" evidence="12">
    <location>
        <begin position="168"/>
        <end position="285"/>
    </location>
</feature>
<evidence type="ECO:0000256" key="10">
    <source>
        <dbReference type="PIRNR" id="PIRNR003097"/>
    </source>
</evidence>
<keyword evidence="8 10" id="KW-0472">Membrane</keyword>
<dbReference type="RefSeq" id="WP_094391278.1">
    <property type="nucleotide sequence ID" value="NZ_JADYTN010000006.1"/>
</dbReference>